<keyword evidence="7" id="KW-1185">Reference proteome</keyword>
<comment type="cofactor">
    <cofactor evidence="1">
        <name>pyridoxal 5'-phosphate</name>
        <dbReference type="ChEBI" id="CHEBI:597326"/>
    </cofactor>
</comment>
<dbReference type="Gene3D" id="3.90.1150.10">
    <property type="entry name" value="Aspartate Aminotransferase, domain 1"/>
    <property type="match status" value="1"/>
</dbReference>
<evidence type="ECO:0000313" key="6">
    <source>
        <dbReference type="EMBL" id="GIM85412.1"/>
    </source>
</evidence>
<dbReference type="AlphaFoldDB" id="A0A919T5G2"/>
<name>A0A919T5G2_9ACTN</name>
<dbReference type="PANTHER" id="PTHR42790:SF19">
    <property type="entry name" value="KYNURENINE_ALPHA-AMINOADIPATE AMINOTRANSFERASE, MITOCHONDRIAL"/>
    <property type="match status" value="1"/>
</dbReference>
<sequence length="430" mass="46667">MIELKRDSLHLSVRDPVATSMNFLNEIAGQYPDAISLAAGRPHESFHSTADITRYLDAYQAHLARDGYGPDRIRTALLQYGRTNGQLGELIARMLLIDEGITVAPDAVAVTAGCQEAMAIALRGLCRDPEDVVLAAEPCYVGLTGAARLLGISVVPVPEGDGGLEPRAVAEVARKVRAGGRRPRALYVVPTFSNPSGTTLDRAARLELLEVAETEDLLILEDDPYGLFGLDDEPRPSLKALDRRGRVVYLGTFSKSCFPGARVGFLVADQTVIDNSGHRRTLADELSAVKSMLSVNTSPIAQAVIGGMLVASGCSLRRAAYDKTLLYRRNLRVLLEALDDEVPGSLRRDGAVAWNRPDGGYFVGLRVPFAADVRLLELSAQEYGVLWTPMSFFYESGGTHAIRLACSALDPDEIREGVRRLVRLIVGQLR</sequence>
<evidence type="ECO:0000256" key="3">
    <source>
        <dbReference type="ARBA" id="ARBA00022679"/>
    </source>
</evidence>
<dbReference type="InterPro" id="IPR004839">
    <property type="entry name" value="Aminotransferase_I/II_large"/>
</dbReference>
<gene>
    <name evidence="6" type="ORF">Aco04nite_96170</name>
</gene>
<dbReference type="InterPro" id="IPR015424">
    <property type="entry name" value="PyrdxlP-dep_Trfase"/>
</dbReference>
<dbReference type="CDD" id="cd00609">
    <property type="entry name" value="AAT_like"/>
    <property type="match status" value="1"/>
</dbReference>
<organism evidence="6 7">
    <name type="scientific">Winogradskya consettensis</name>
    <dbReference type="NCBI Taxonomy" id="113560"/>
    <lineage>
        <taxon>Bacteria</taxon>
        <taxon>Bacillati</taxon>
        <taxon>Actinomycetota</taxon>
        <taxon>Actinomycetes</taxon>
        <taxon>Micromonosporales</taxon>
        <taxon>Micromonosporaceae</taxon>
        <taxon>Winogradskya</taxon>
    </lineage>
</organism>
<protein>
    <submittedName>
        <fullName evidence="6">Aminotransferase</fullName>
    </submittedName>
</protein>
<dbReference type="Gene3D" id="3.40.640.10">
    <property type="entry name" value="Type I PLP-dependent aspartate aminotransferase-like (Major domain)"/>
    <property type="match status" value="1"/>
</dbReference>
<keyword evidence="3" id="KW-0808">Transferase</keyword>
<dbReference type="SUPFAM" id="SSF53383">
    <property type="entry name" value="PLP-dependent transferases"/>
    <property type="match status" value="1"/>
</dbReference>
<comment type="caution">
    <text evidence="6">The sequence shown here is derived from an EMBL/GenBank/DDBJ whole genome shotgun (WGS) entry which is preliminary data.</text>
</comment>
<evidence type="ECO:0000259" key="5">
    <source>
        <dbReference type="Pfam" id="PF00155"/>
    </source>
</evidence>
<evidence type="ECO:0000256" key="1">
    <source>
        <dbReference type="ARBA" id="ARBA00001933"/>
    </source>
</evidence>
<feature type="domain" description="Aminotransferase class I/classII large" evidence="5">
    <location>
        <begin position="79"/>
        <end position="421"/>
    </location>
</feature>
<dbReference type="Proteomes" id="UP000680865">
    <property type="component" value="Unassembled WGS sequence"/>
</dbReference>
<dbReference type="PANTHER" id="PTHR42790">
    <property type="entry name" value="AMINOTRANSFERASE"/>
    <property type="match status" value="1"/>
</dbReference>
<dbReference type="GO" id="GO:0030170">
    <property type="term" value="F:pyridoxal phosphate binding"/>
    <property type="evidence" value="ECO:0007669"/>
    <property type="project" value="InterPro"/>
</dbReference>
<evidence type="ECO:0000256" key="2">
    <source>
        <dbReference type="ARBA" id="ARBA00022576"/>
    </source>
</evidence>
<dbReference type="GO" id="GO:0008483">
    <property type="term" value="F:transaminase activity"/>
    <property type="evidence" value="ECO:0007669"/>
    <property type="project" value="UniProtKB-KW"/>
</dbReference>
<dbReference type="InterPro" id="IPR015421">
    <property type="entry name" value="PyrdxlP-dep_Trfase_major"/>
</dbReference>
<keyword evidence="4" id="KW-0663">Pyridoxal phosphate</keyword>
<accession>A0A919T5G2</accession>
<dbReference type="InterPro" id="IPR015422">
    <property type="entry name" value="PyrdxlP-dep_Trfase_small"/>
</dbReference>
<dbReference type="RefSeq" id="WP_308161763.1">
    <property type="nucleotide sequence ID" value="NZ_BAAATW010000002.1"/>
</dbReference>
<evidence type="ECO:0000256" key="4">
    <source>
        <dbReference type="ARBA" id="ARBA00022898"/>
    </source>
</evidence>
<keyword evidence="2 6" id="KW-0032">Aminotransferase</keyword>
<proteinExistence type="predicted"/>
<dbReference type="GO" id="GO:1901605">
    <property type="term" value="P:alpha-amino acid metabolic process"/>
    <property type="evidence" value="ECO:0007669"/>
    <property type="project" value="TreeGrafter"/>
</dbReference>
<dbReference type="EMBL" id="BOQP01000085">
    <property type="protein sequence ID" value="GIM85412.1"/>
    <property type="molecule type" value="Genomic_DNA"/>
</dbReference>
<dbReference type="Pfam" id="PF00155">
    <property type="entry name" value="Aminotran_1_2"/>
    <property type="match status" value="1"/>
</dbReference>
<evidence type="ECO:0000313" key="7">
    <source>
        <dbReference type="Proteomes" id="UP000680865"/>
    </source>
</evidence>
<reference evidence="6" key="1">
    <citation type="submission" date="2021-03" db="EMBL/GenBank/DDBJ databases">
        <title>Whole genome shotgun sequence of Actinoplanes consettensis NBRC 14913.</title>
        <authorList>
            <person name="Komaki H."/>
            <person name="Tamura T."/>
        </authorList>
    </citation>
    <scope>NUCLEOTIDE SEQUENCE</scope>
    <source>
        <strain evidence="6">NBRC 14913</strain>
    </source>
</reference>
<dbReference type="InterPro" id="IPR050859">
    <property type="entry name" value="Class-I_PLP-dep_aminotransf"/>
</dbReference>